<keyword evidence="2" id="KW-0238">DNA-binding</keyword>
<name>A0A2V3PTH2_9BACT</name>
<gene>
    <name evidence="5" type="ORF">CLV62_101294</name>
</gene>
<dbReference type="AlphaFoldDB" id="A0A2V3PTH2"/>
<feature type="domain" description="HTH araC/xylS-type" evidence="4">
    <location>
        <begin position="158"/>
        <end position="256"/>
    </location>
</feature>
<dbReference type="GO" id="GO:0003700">
    <property type="term" value="F:DNA-binding transcription factor activity"/>
    <property type="evidence" value="ECO:0007669"/>
    <property type="project" value="InterPro"/>
</dbReference>
<protein>
    <submittedName>
        <fullName evidence="5">Helix-turn-helix protein</fullName>
    </submittedName>
</protein>
<comment type="caution">
    <text evidence="5">The sequence shown here is derived from an EMBL/GenBank/DDBJ whole genome shotgun (WGS) entry which is preliminary data.</text>
</comment>
<dbReference type="PANTHER" id="PTHR43280:SF2">
    <property type="entry name" value="HTH-TYPE TRANSCRIPTIONAL REGULATOR EXSA"/>
    <property type="match status" value="1"/>
</dbReference>
<keyword evidence="3" id="KW-0804">Transcription</keyword>
<dbReference type="OrthoDB" id="323290at2"/>
<dbReference type="PROSITE" id="PS01124">
    <property type="entry name" value="HTH_ARAC_FAMILY_2"/>
    <property type="match status" value="1"/>
</dbReference>
<dbReference type="InterPro" id="IPR018060">
    <property type="entry name" value="HTH_AraC"/>
</dbReference>
<organism evidence="5 6">
    <name type="scientific">Dysgonomonas alginatilytica</name>
    <dbReference type="NCBI Taxonomy" id="1605892"/>
    <lineage>
        <taxon>Bacteria</taxon>
        <taxon>Pseudomonadati</taxon>
        <taxon>Bacteroidota</taxon>
        <taxon>Bacteroidia</taxon>
        <taxon>Bacteroidales</taxon>
        <taxon>Dysgonomonadaceae</taxon>
        <taxon>Dysgonomonas</taxon>
    </lineage>
</organism>
<dbReference type="PANTHER" id="PTHR43280">
    <property type="entry name" value="ARAC-FAMILY TRANSCRIPTIONAL REGULATOR"/>
    <property type="match status" value="1"/>
</dbReference>
<reference evidence="5 6" key="1">
    <citation type="submission" date="2018-03" db="EMBL/GenBank/DDBJ databases">
        <title>Genomic Encyclopedia of Archaeal and Bacterial Type Strains, Phase II (KMG-II): from individual species to whole genera.</title>
        <authorList>
            <person name="Goeker M."/>
        </authorList>
    </citation>
    <scope>NUCLEOTIDE SEQUENCE [LARGE SCALE GENOMIC DNA]</scope>
    <source>
        <strain evidence="5 6">DSM 100214</strain>
    </source>
</reference>
<evidence type="ECO:0000256" key="1">
    <source>
        <dbReference type="ARBA" id="ARBA00023015"/>
    </source>
</evidence>
<dbReference type="EMBL" id="QICL01000001">
    <property type="protein sequence ID" value="PXV69027.1"/>
    <property type="molecule type" value="Genomic_DNA"/>
</dbReference>
<dbReference type="RefSeq" id="WP_110308992.1">
    <property type="nucleotide sequence ID" value="NZ_QICL01000001.1"/>
</dbReference>
<sequence>MIRICDSYIPAQHLRNYIDRYWTCSVESKSDIDMFPLFAGTGVDLLIHLGTPFSSKEHKLASSHILCPRQLLDLSSEGNTQFIAARFRCGSFRHFCDINFNEINNTFLSVEDIWKEDGRNLLTQLQDEVVDMAIQTDLLNQFFTKLLHRYRKDNQVIDKAINVLYKNTEDSTIYSIAKNMNMSLRNFERIFKSEFGLSPKRFHTISRFQKTVKELLLTDYNDYLPIILERGYYDQPHFIRECKSELNLTPSELKNIKDNRLHFFFESLH</sequence>
<accession>A0A2V3PTH2</accession>
<dbReference type="SMART" id="SM00342">
    <property type="entry name" value="HTH_ARAC"/>
    <property type="match status" value="1"/>
</dbReference>
<dbReference type="Gene3D" id="1.10.10.60">
    <property type="entry name" value="Homeodomain-like"/>
    <property type="match status" value="1"/>
</dbReference>
<dbReference type="Proteomes" id="UP000247973">
    <property type="component" value="Unassembled WGS sequence"/>
</dbReference>
<evidence type="ECO:0000256" key="2">
    <source>
        <dbReference type="ARBA" id="ARBA00023125"/>
    </source>
</evidence>
<keyword evidence="1" id="KW-0805">Transcription regulation</keyword>
<evidence type="ECO:0000256" key="3">
    <source>
        <dbReference type="ARBA" id="ARBA00023163"/>
    </source>
</evidence>
<keyword evidence="6" id="KW-1185">Reference proteome</keyword>
<evidence type="ECO:0000259" key="4">
    <source>
        <dbReference type="PROSITE" id="PS01124"/>
    </source>
</evidence>
<proteinExistence type="predicted"/>
<dbReference type="InterPro" id="IPR046532">
    <property type="entry name" value="DUF6597"/>
</dbReference>
<evidence type="ECO:0000313" key="5">
    <source>
        <dbReference type="EMBL" id="PXV69027.1"/>
    </source>
</evidence>
<dbReference type="Pfam" id="PF20240">
    <property type="entry name" value="DUF6597"/>
    <property type="match status" value="1"/>
</dbReference>
<dbReference type="GO" id="GO:0043565">
    <property type="term" value="F:sequence-specific DNA binding"/>
    <property type="evidence" value="ECO:0007669"/>
    <property type="project" value="InterPro"/>
</dbReference>
<dbReference type="SUPFAM" id="SSF46689">
    <property type="entry name" value="Homeodomain-like"/>
    <property type="match status" value="1"/>
</dbReference>
<dbReference type="Pfam" id="PF12833">
    <property type="entry name" value="HTH_18"/>
    <property type="match status" value="1"/>
</dbReference>
<evidence type="ECO:0000313" key="6">
    <source>
        <dbReference type="Proteomes" id="UP000247973"/>
    </source>
</evidence>
<dbReference type="InterPro" id="IPR009057">
    <property type="entry name" value="Homeodomain-like_sf"/>
</dbReference>